<evidence type="ECO:0000256" key="1">
    <source>
        <dbReference type="SAM" id="SignalP"/>
    </source>
</evidence>
<evidence type="ECO:0000313" key="3">
    <source>
        <dbReference type="Proteomes" id="UP000827892"/>
    </source>
</evidence>
<accession>A0AAE9J0G9</accession>
<feature type="signal peptide" evidence="1">
    <location>
        <begin position="1"/>
        <end position="19"/>
    </location>
</feature>
<organism evidence="2 3">
    <name type="scientific">Caenorhabditis briggsae</name>
    <dbReference type="NCBI Taxonomy" id="6238"/>
    <lineage>
        <taxon>Eukaryota</taxon>
        <taxon>Metazoa</taxon>
        <taxon>Ecdysozoa</taxon>
        <taxon>Nematoda</taxon>
        <taxon>Chromadorea</taxon>
        <taxon>Rhabditida</taxon>
        <taxon>Rhabditina</taxon>
        <taxon>Rhabditomorpha</taxon>
        <taxon>Rhabditoidea</taxon>
        <taxon>Rhabditidae</taxon>
        <taxon>Peloderinae</taxon>
        <taxon>Caenorhabditis</taxon>
    </lineage>
</organism>
<proteinExistence type="predicted"/>
<gene>
    <name evidence="2" type="ORF">L3Y34_016423</name>
</gene>
<name>A0AAE9J0G9_CAEBR</name>
<dbReference type="AlphaFoldDB" id="A0AAE9J0G9"/>
<dbReference type="PANTHER" id="PTHR23062">
    <property type="entry name" value="HYPOTHETICAL PROTEIN C.ELEGANS"/>
    <property type="match status" value="1"/>
</dbReference>
<feature type="chain" id="PRO_5042145443" evidence="1">
    <location>
        <begin position="20"/>
        <end position="444"/>
    </location>
</feature>
<dbReference type="PROSITE" id="PS51257">
    <property type="entry name" value="PROKAR_LIPOPROTEIN"/>
    <property type="match status" value="1"/>
</dbReference>
<dbReference type="EMBL" id="CP090891">
    <property type="protein sequence ID" value="ULU13901.1"/>
    <property type="molecule type" value="Genomic_DNA"/>
</dbReference>
<sequence length="444" mass="50324">MKLLLLPALFLTVNGCSLAATCACKTLKIDRSNMLENEVKDNALYDMVLATTMKAPEILIDDCAVHVYCGGGSELYIFDTDKGAKIGDYTLDGSCDPSQQKWQLDVGNGIEQYTVLKAVCALKGTENKCYPESPAAFLFAYSNDLDYSDVEEVYSRFIYGPVFYWEKYVIVATSRFDTKTKEEIMFFENNTLGDSYRAASDYMNKTRMDPSQRFDSSKTGSDVLDMLERFIDSDHYSVCASRAFIMMKRSPNEVEISKIVRKIRQWRIELNIAIEHPSSGGLHPETITSEIEKCSPTDPATFLFAYSNDLDYSDVAMLYSEYGSGVSYKIKYTVAATVRFDTKTKEDIVIHEGETVVDSYNAAYSYLKKTQVDPSQRFDSSETESDVLDMLERFINTNRSNICESVALILMKRSPNGIEISKIVEKIREYHFSIINYSCKELNL</sequence>
<keyword evidence="1" id="KW-0732">Signal</keyword>
<evidence type="ECO:0000313" key="2">
    <source>
        <dbReference type="EMBL" id="ULU13901.1"/>
    </source>
</evidence>
<protein>
    <submittedName>
        <fullName evidence="2">Uncharacterized protein</fullName>
    </submittedName>
</protein>
<reference evidence="2 3" key="1">
    <citation type="submission" date="2022-05" db="EMBL/GenBank/DDBJ databases">
        <title>Chromosome-level reference genomes for two strains of Caenorhabditis briggsae: an improved platform for comparative genomics.</title>
        <authorList>
            <person name="Stevens L."/>
            <person name="Andersen E.C."/>
        </authorList>
    </citation>
    <scope>NUCLEOTIDE SEQUENCE [LARGE SCALE GENOMIC DNA]</scope>
    <source>
        <strain evidence="2">QX1410_ONT</strain>
        <tissue evidence="2">Whole-organism</tissue>
    </source>
</reference>
<dbReference type="Proteomes" id="UP000827892">
    <property type="component" value="Chromosome I"/>
</dbReference>
<dbReference type="PANTHER" id="PTHR23062:SF3">
    <property type="entry name" value="ANF_RECEPTOR DOMAIN-CONTAINING PROTEIN-RELATED"/>
    <property type="match status" value="1"/>
</dbReference>